<dbReference type="PROSITE" id="PS50268">
    <property type="entry name" value="CADHERIN_2"/>
    <property type="match status" value="2"/>
</dbReference>
<dbReference type="InterPro" id="IPR002126">
    <property type="entry name" value="Cadherin-like_dom"/>
</dbReference>
<evidence type="ECO:0000256" key="5">
    <source>
        <dbReference type="ARBA" id="ARBA00022837"/>
    </source>
</evidence>
<dbReference type="InterPro" id="IPR039808">
    <property type="entry name" value="Cadherin"/>
</dbReference>
<keyword evidence="3" id="KW-0732">Signal</keyword>
<dbReference type="PANTHER" id="PTHR24027">
    <property type="entry name" value="CADHERIN-23"/>
    <property type="match status" value="1"/>
</dbReference>
<name>A0ABX0TYD9_9SPHN</name>
<dbReference type="RefSeq" id="WP_140047766.1">
    <property type="nucleotide sequence ID" value="NZ_BAAAEV010000001.1"/>
</dbReference>
<evidence type="ECO:0000256" key="3">
    <source>
        <dbReference type="ARBA" id="ARBA00022729"/>
    </source>
</evidence>
<organism evidence="10 11">
    <name type="scientific">Sphingomonas japonica</name>
    <dbReference type="NCBI Taxonomy" id="511662"/>
    <lineage>
        <taxon>Bacteria</taxon>
        <taxon>Pseudomonadati</taxon>
        <taxon>Pseudomonadota</taxon>
        <taxon>Alphaproteobacteria</taxon>
        <taxon>Sphingomonadales</taxon>
        <taxon>Sphingomonadaceae</taxon>
        <taxon>Sphingomonas</taxon>
    </lineage>
</organism>
<protein>
    <recommendedName>
        <fullName evidence="9">Cadherin domain-containing protein</fullName>
    </recommendedName>
</protein>
<evidence type="ECO:0000256" key="8">
    <source>
        <dbReference type="SAM" id="MobiDB-lite"/>
    </source>
</evidence>
<evidence type="ECO:0000256" key="4">
    <source>
        <dbReference type="ARBA" id="ARBA00022737"/>
    </source>
</evidence>
<keyword evidence="4" id="KW-0677">Repeat</keyword>
<dbReference type="PRINTS" id="PR00205">
    <property type="entry name" value="CADHERIN"/>
</dbReference>
<sequence length="463" mass="46895">MTKRISQPNADVVSTAKMAAIAAEANAPAIVVAPEGAAAVAAPAAVAAAPVAMVPGTAAPMVQDSAVTTTTQESTSTTTPDPVTGEAETTTTTTAVQNTVYDDSADSEATDYTPFIVGGVLLAGGILALALSGDDDDEDNGGTPAPTPTPTPTPTNAEPVFTSAATATVAENSATDTVVYTAVATDADDDDITYALSGDDAALFAIDADTGEVTLLASADFEEMAEYNITVTASDGTDTVSQDVVVTVTDVNDAPTFATATATVAIDENVDVGTVVFDADATDTDADSMISYSLTGADADAFTIDEDTGEVRFVASPDFEGQDTYDFTVVATDDGDPGLTAEQAVTVTINDLDDVVTESLDVEGVVVSGAAGDVQFEDDADVLTDVTITDFAEGDTVVVTGTDGADIGSSYSFSSLDNDLIIDFSGGGASNRIIIEDAVSADDFIFNEETAEAAVGFDFFSYA</sequence>
<dbReference type="Proteomes" id="UP000788153">
    <property type="component" value="Unassembled WGS sequence"/>
</dbReference>
<evidence type="ECO:0000256" key="6">
    <source>
        <dbReference type="ARBA" id="ARBA00022989"/>
    </source>
</evidence>
<dbReference type="Pfam" id="PF00028">
    <property type="entry name" value="Cadherin"/>
    <property type="match status" value="2"/>
</dbReference>
<keyword evidence="7" id="KW-0472">Membrane</keyword>
<keyword evidence="2" id="KW-0812">Transmembrane</keyword>
<dbReference type="SMART" id="SM00112">
    <property type="entry name" value="CA"/>
    <property type="match status" value="2"/>
</dbReference>
<dbReference type="InterPro" id="IPR015919">
    <property type="entry name" value="Cadherin-like_sf"/>
</dbReference>
<comment type="subcellular location">
    <subcellularLocation>
        <location evidence="1">Membrane</location>
        <topology evidence="1">Single-pass membrane protein</topology>
    </subcellularLocation>
</comment>
<evidence type="ECO:0000256" key="7">
    <source>
        <dbReference type="ARBA" id="ARBA00023136"/>
    </source>
</evidence>
<evidence type="ECO:0000256" key="2">
    <source>
        <dbReference type="ARBA" id="ARBA00022692"/>
    </source>
</evidence>
<dbReference type="SUPFAM" id="SSF49313">
    <property type="entry name" value="Cadherin-like"/>
    <property type="match status" value="2"/>
</dbReference>
<evidence type="ECO:0000313" key="10">
    <source>
        <dbReference type="EMBL" id="NIJ22536.1"/>
    </source>
</evidence>
<keyword evidence="6" id="KW-1133">Transmembrane helix</keyword>
<feature type="region of interest" description="Disordered" evidence="8">
    <location>
        <begin position="65"/>
        <end position="91"/>
    </location>
</feature>
<feature type="compositionally biased region" description="Low complexity" evidence="8">
    <location>
        <begin position="65"/>
        <end position="79"/>
    </location>
</feature>
<feature type="region of interest" description="Disordered" evidence="8">
    <location>
        <begin position="132"/>
        <end position="157"/>
    </location>
</feature>
<keyword evidence="11" id="KW-1185">Reference proteome</keyword>
<reference evidence="10 11" key="1">
    <citation type="submission" date="2020-03" db="EMBL/GenBank/DDBJ databases">
        <title>Genomic Encyclopedia of Type Strains, Phase IV (KMG-IV): sequencing the most valuable type-strain genomes for metagenomic binning, comparative biology and taxonomic classification.</title>
        <authorList>
            <person name="Goeker M."/>
        </authorList>
    </citation>
    <scope>NUCLEOTIDE SEQUENCE [LARGE SCALE GENOMIC DNA]</scope>
    <source>
        <strain evidence="10 11">DSM 22753</strain>
    </source>
</reference>
<dbReference type="CDD" id="cd11304">
    <property type="entry name" value="Cadherin_repeat"/>
    <property type="match status" value="2"/>
</dbReference>
<proteinExistence type="predicted"/>
<dbReference type="Gene3D" id="2.60.40.60">
    <property type="entry name" value="Cadherins"/>
    <property type="match status" value="2"/>
</dbReference>
<comment type="caution">
    <text evidence="10">The sequence shown here is derived from an EMBL/GenBank/DDBJ whole genome shotgun (WGS) entry which is preliminary data.</text>
</comment>
<feature type="domain" description="Cadherin" evidence="9">
    <location>
        <begin position="258"/>
        <end position="360"/>
    </location>
</feature>
<dbReference type="PANTHER" id="PTHR24027:SF422">
    <property type="entry name" value="CADHERIN DOMAIN-CONTAINING PROTEIN"/>
    <property type="match status" value="1"/>
</dbReference>
<dbReference type="EMBL" id="JAASQP010000001">
    <property type="protein sequence ID" value="NIJ22536.1"/>
    <property type="molecule type" value="Genomic_DNA"/>
</dbReference>
<evidence type="ECO:0000259" key="9">
    <source>
        <dbReference type="PROSITE" id="PS50268"/>
    </source>
</evidence>
<feature type="domain" description="Cadherin" evidence="9">
    <location>
        <begin position="161"/>
        <end position="257"/>
    </location>
</feature>
<evidence type="ECO:0000256" key="1">
    <source>
        <dbReference type="ARBA" id="ARBA00004167"/>
    </source>
</evidence>
<gene>
    <name evidence="10" type="ORF">FHT01_000078</name>
</gene>
<keyword evidence="5" id="KW-0106">Calcium</keyword>
<accession>A0ABX0TYD9</accession>
<evidence type="ECO:0000313" key="11">
    <source>
        <dbReference type="Proteomes" id="UP000788153"/>
    </source>
</evidence>